<comment type="caution">
    <text evidence="1">The sequence shown here is derived from an EMBL/GenBank/DDBJ whole genome shotgun (WGS) entry which is preliminary data.</text>
</comment>
<sequence>MKENNNMPEISDEDIKAAFKEVNTYVDISIEDFKEIYLHALRHAKNRLLNISIDSVMTKDIISVTEDRRYFCNFLPLGKIFYSHF</sequence>
<accession>A0A519BFH2</accession>
<organism evidence="1 2">
    <name type="scientific">Acididesulfobacter guangdongensis</name>
    <dbReference type="NCBI Taxonomy" id="2597225"/>
    <lineage>
        <taxon>Bacteria</taxon>
        <taxon>Deltaproteobacteria</taxon>
        <taxon>Candidatus Acidulodesulfobacterales</taxon>
        <taxon>Candidatus Acididesulfobacter</taxon>
    </lineage>
</organism>
<evidence type="ECO:0000313" key="2">
    <source>
        <dbReference type="Proteomes" id="UP000316562"/>
    </source>
</evidence>
<proteinExistence type="predicted"/>
<protein>
    <submittedName>
        <fullName evidence="1">Uncharacterized protein</fullName>
    </submittedName>
</protein>
<evidence type="ECO:0000313" key="1">
    <source>
        <dbReference type="EMBL" id="RZD16008.1"/>
    </source>
</evidence>
<dbReference type="AlphaFoldDB" id="A0A519BFH2"/>
<gene>
    <name evidence="1" type="ORF">EVJ46_07375</name>
</gene>
<dbReference type="Proteomes" id="UP000316562">
    <property type="component" value="Unassembled WGS sequence"/>
</dbReference>
<dbReference type="EMBL" id="SGBC01000003">
    <property type="protein sequence ID" value="RZD16008.1"/>
    <property type="molecule type" value="Genomic_DNA"/>
</dbReference>
<reference evidence="1 2" key="1">
    <citation type="journal article" date="2019" name="ISME J.">
        <title>Insights into ecological role of a new deltaproteobacterial order Candidatus Acidulodesulfobacterales by metagenomics and metatranscriptomics.</title>
        <authorList>
            <person name="Tan S."/>
            <person name="Liu J."/>
            <person name="Fang Y."/>
            <person name="Hedlund B.P."/>
            <person name="Lian Z.H."/>
            <person name="Huang L.Y."/>
            <person name="Li J.T."/>
            <person name="Huang L.N."/>
            <person name="Li W.J."/>
            <person name="Jiang H.C."/>
            <person name="Dong H.L."/>
            <person name="Shu W.S."/>
        </authorList>
    </citation>
    <scope>NUCLEOTIDE SEQUENCE [LARGE SCALE GENOMIC DNA]</scope>
    <source>
        <strain evidence="1">AP2</strain>
    </source>
</reference>
<name>A0A519BFH2_ACIG2</name>